<dbReference type="GO" id="GO:0004553">
    <property type="term" value="F:hydrolase activity, hydrolyzing O-glycosyl compounds"/>
    <property type="evidence" value="ECO:0007669"/>
    <property type="project" value="UniProtKB-ARBA"/>
</dbReference>
<organism evidence="2 3">
    <name type="scientific">Pseudopedobacter saltans</name>
    <dbReference type="NCBI Taxonomy" id="151895"/>
    <lineage>
        <taxon>Bacteria</taxon>
        <taxon>Pseudomonadati</taxon>
        <taxon>Bacteroidota</taxon>
        <taxon>Sphingobacteriia</taxon>
        <taxon>Sphingobacteriales</taxon>
        <taxon>Sphingobacteriaceae</taxon>
        <taxon>Pseudopedobacter</taxon>
    </lineage>
</organism>
<dbReference type="Gene3D" id="2.60.120.200">
    <property type="match status" value="1"/>
</dbReference>
<protein>
    <recommendedName>
        <fullName evidence="1">Pilus formation protein N-terminal domain-containing protein</fullName>
    </recommendedName>
</protein>
<evidence type="ECO:0000313" key="2">
    <source>
        <dbReference type="EMBL" id="PZP47079.1"/>
    </source>
</evidence>
<dbReference type="Pfam" id="PF13385">
    <property type="entry name" value="Laminin_G_3"/>
    <property type="match status" value="1"/>
</dbReference>
<dbReference type="InterPro" id="IPR013320">
    <property type="entry name" value="ConA-like_dom_sf"/>
</dbReference>
<sequence>MYCTKCRELSVLMLVLFACIFSSCKKEYEQANDLVLELNEVSLSTDSTVVVSVVNGNGSYEAVSSNVDVVTATVNQNAIVIKAGTNVNNAEAVIAITDRYYQRANIHVRVTKNVALVLSKDSIVLNAQQGSDTFSVKSGAGNYKVSISNSLIAKTIVQDSVIRIVGKQAGQTTLTVSDQLGKTKTIPIRITGADYAFAFGTSYFGWADFKSIAQVDPTIRQNKQITFELTCKISGYRGLQTFLGLENNLIIRGKNDDYKSTHPIEIAGLHDSIMLLSTSNFNLNEWMNIALVVDCDKQNVSDKYKLYINGIADPLIVQQNKGTHTTVDLSSSGDNNLFEIGRASGQDFRAMQGTVSEARVWTVARTAMQIKDNMCSLTESAPVGLLARWKFSAGVNTNYIQDVSGGKYETNLILSAVSGGGYGQVFAPSNLFVERGCPK</sequence>
<reference evidence="2 3" key="1">
    <citation type="submission" date="2017-11" db="EMBL/GenBank/DDBJ databases">
        <title>Infants hospitalized years apart are colonized by the same room-sourced microbial strains.</title>
        <authorList>
            <person name="Brooks B."/>
            <person name="Olm M.R."/>
            <person name="Firek B.A."/>
            <person name="Baker R."/>
            <person name="Thomas B.C."/>
            <person name="Morowitz M.J."/>
            <person name="Banfield J.F."/>
        </authorList>
    </citation>
    <scope>NUCLEOTIDE SEQUENCE [LARGE SCALE GENOMIC DNA]</scope>
    <source>
        <strain evidence="2">S2_009_000_R2_76</strain>
    </source>
</reference>
<dbReference type="Pfam" id="PF13629">
    <property type="entry name" value="T2SS-T3SS_pil_N"/>
    <property type="match status" value="1"/>
</dbReference>
<dbReference type="InterPro" id="IPR032789">
    <property type="entry name" value="T2SS-T3SS_pil_N"/>
</dbReference>
<dbReference type="AlphaFoldDB" id="A0A2W5GYX9"/>
<dbReference type="Proteomes" id="UP000249645">
    <property type="component" value="Unassembled WGS sequence"/>
</dbReference>
<proteinExistence type="predicted"/>
<dbReference type="PROSITE" id="PS51257">
    <property type="entry name" value="PROKAR_LIPOPROTEIN"/>
    <property type="match status" value="1"/>
</dbReference>
<dbReference type="SUPFAM" id="SSF49899">
    <property type="entry name" value="Concanavalin A-like lectins/glucanases"/>
    <property type="match status" value="1"/>
</dbReference>
<comment type="caution">
    <text evidence="2">The sequence shown here is derived from an EMBL/GenBank/DDBJ whole genome shotgun (WGS) entry which is preliminary data.</text>
</comment>
<evidence type="ECO:0000259" key="1">
    <source>
        <dbReference type="Pfam" id="PF13629"/>
    </source>
</evidence>
<feature type="domain" description="Pilus formation protein N-terminal" evidence="1">
    <location>
        <begin position="143"/>
        <end position="190"/>
    </location>
</feature>
<dbReference type="GO" id="GO:0005975">
    <property type="term" value="P:carbohydrate metabolic process"/>
    <property type="evidence" value="ECO:0007669"/>
    <property type="project" value="UniProtKB-ARBA"/>
</dbReference>
<evidence type="ECO:0000313" key="3">
    <source>
        <dbReference type="Proteomes" id="UP000249645"/>
    </source>
</evidence>
<accession>A0A2W5GYX9</accession>
<gene>
    <name evidence="2" type="ORF">DI598_11380</name>
</gene>
<dbReference type="EMBL" id="QFOI01000203">
    <property type="protein sequence ID" value="PZP47079.1"/>
    <property type="molecule type" value="Genomic_DNA"/>
</dbReference>
<name>A0A2W5GYX9_9SPHI</name>